<name>A0A7X0LK98_9BACT</name>
<evidence type="ECO:0000313" key="1">
    <source>
        <dbReference type="EMBL" id="MBB6428718.1"/>
    </source>
</evidence>
<dbReference type="AlphaFoldDB" id="A0A7X0LK98"/>
<organism evidence="1 2">
    <name type="scientific">Algisphaera agarilytica</name>
    <dbReference type="NCBI Taxonomy" id="1385975"/>
    <lineage>
        <taxon>Bacteria</taxon>
        <taxon>Pseudomonadati</taxon>
        <taxon>Planctomycetota</taxon>
        <taxon>Phycisphaerae</taxon>
        <taxon>Phycisphaerales</taxon>
        <taxon>Phycisphaeraceae</taxon>
        <taxon>Algisphaera</taxon>
    </lineage>
</organism>
<sequence length="158" mass="17277">MMLFHGMSNQNFMIGLEADGGLLTNDPAERYQLLVEGNYLTPDVLVSPADVRPDAAYSYALLDIASPGARRDAWTTEAVPDAPILAESPAALGKPEAWSGWVLWHSPYLTAESAARSVEQVESSRVNTNYSEELPFNLDDDLFVAEGPDDAYLIEAEQ</sequence>
<accession>A0A7X0LK98</accession>
<evidence type="ECO:0000313" key="2">
    <source>
        <dbReference type="Proteomes" id="UP000541810"/>
    </source>
</evidence>
<keyword evidence="2" id="KW-1185">Reference proteome</keyword>
<reference evidence="1 2" key="1">
    <citation type="submission" date="2020-08" db="EMBL/GenBank/DDBJ databases">
        <title>Genomic Encyclopedia of Type Strains, Phase IV (KMG-IV): sequencing the most valuable type-strain genomes for metagenomic binning, comparative biology and taxonomic classification.</title>
        <authorList>
            <person name="Goeker M."/>
        </authorList>
    </citation>
    <scope>NUCLEOTIDE SEQUENCE [LARGE SCALE GENOMIC DNA]</scope>
    <source>
        <strain evidence="1 2">DSM 103725</strain>
    </source>
</reference>
<dbReference type="RefSeq" id="WP_221435348.1">
    <property type="nucleotide sequence ID" value="NZ_JACHGY010000001.1"/>
</dbReference>
<proteinExistence type="predicted"/>
<gene>
    <name evidence="1" type="ORF">HNQ40_000524</name>
</gene>
<protein>
    <submittedName>
        <fullName evidence="1">Uncharacterized protein</fullName>
    </submittedName>
</protein>
<dbReference type="EMBL" id="JACHGY010000001">
    <property type="protein sequence ID" value="MBB6428718.1"/>
    <property type="molecule type" value="Genomic_DNA"/>
</dbReference>
<comment type="caution">
    <text evidence="1">The sequence shown here is derived from an EMBL/GenBank/DDBJ whole genome shotgun (WGS) entry which is preliminary data.</text>
</comment>
<dbReference type="Proteomes" id="UP000541810">
    <property type="component" value="Unassembled WGS sequence"/>
</dbReference>